<dbReference type="AlphaFoldDB" id="A0A4Y2LQE8"/>
<proteinExistence type="predicted"/>
<keyword evidence="2" id="KW-1185">Reference proteome</keyword>
<comment type="caution">
    <text evidence="1">The sequence shown here is derived from an EMBL/GenBank/DDBJ whole genome shotgun (WGS) entry which is preliminary data.</text>
</comment>
<reference evidence="1 2" key="1">
    <citation type="journal article" date="2019" name="Sci. Rep.">
        <title>Orb-weaving spider Araneus ventricosus genome elucidates the spidroin gene catalogue.</title>
        <authorList>
            <person name="Kono N."/>
            <person name="Nakamura H."/>
            <person name="Ohtoshi R."/>
            <person name="Moran D.A.P."/>
            <person name="Shinohara A."/>
            <person name="Yoshida Y."/>
            <person name="Fujiwara M."/>
            <person name="Mori M."/>
            <person name="Tomita M."/>
            <person name="Arakawa K."/>
        </authorList>
    </citation>
    <scope>NUCLEOTIDE SEQUENCE [LARGE SCALE GENOMIC DNA]</scope>
</reference>
<evidence type="ECO:0000313" key="2">
    <source>
        <dbReference type="Proteomes" id="UP000499080"/>
    </source>
</evidence>
<evidence type="ECO:0000313" key="1">
    <source>
        <dbReference type="EMBL" id="GBN15786.1"/>
    </source>
</evidence>
<dbReference type="Proteomes" id="UP000499080">
    <property type="component" value="Unassembled WGS sequence"/>
</dbReference>
<organism evidence="1 2">
    <name type="scientific">Araneus ventricosus</name>
    <name type="common">Orbweaver spider</name>
    <name type="synonym">Epeira ventricosa</name>
    <dbReference type="NCBI Taxonomy" id="182803"/>
    <lineage>
        <taxon>Eukaryota</taxon>
        <taxon>Metazoa</taxon>
        <taxon>Ecdysozoa</taxon>
        <taxon>Arthropoda</taxon>
        <taxon>Chelicerata</taxon>
        <taxon>Arachnida</taxon>
        <taxon>Araneae</taxon>
        <taxon>Araneomorphae</taxon>
        <taxon>Entelegynae</taxon>
        <taxon>Araneoidea</taxon>
        <taxon>Araneidae</taxon>
        <taxon>Araneus</taxon>
    </lineage>
</organism>
<accession>A0A4Y2LQE8</accession>
<sequence>MCRRPPTFFGYTTSHRTWALRATPPPPYPTVPPQWTVEPKNVSVFLDRKWVWEESPERTTKAVLSSLGDDGLKKRRN</sequence>
<dbReference type="EMBL" id="BGPR01006065">
    <property type="protein sequence ID" value="GBN15786.1"/>
    <property type="molecule type" value="Genomic_DNA"/>
</dbReference>
<gene>
    <name evidence="1" type="ORF">AVEN_249993_1</name>
</gene>
<protein>
    <submittedName>
        <fullName evidence="1">Uncharacterized protein</fullName>
    </submittedName>
</protein>
<name>A0A4Y2LQE8_ARAVE</name>